<keyword evidence="4" id="KW-0862">Zinc</keyword>
<dbReference type="HAMAP" id="MF_00213">
    <property type="entry name" value="HypA_HybF"/>
    <property type="match status" value="1"/>
</dbReference>
<evidence type="ECO:0000256" key="3">
    <source>
        <dbReference type="ARBA" id="ARBA00022723"/>
    </source>
</evidence>
<gene>
    <name evidence="5" type="ORF">LCGC14_0018880</name>
</gene>
<dbReference type="PIRSF" id="PIRSF004761">
    <property type="entry name" value="Hydrgn_mat_HypA"/>
    <property type="match status" value="1"/>
</dbReference>
<organism evidence="5">
    <name type="scientific">marine sediment metagenome</name>
    <dbReference type="NCBI Taxonomy" id="412755"/>
    <lineage>
        <taxon>unclassified sequences</taxon>
        <taxon>metagenomes</taxon>
        <taxon>ecological metagenomes</taxon>
    </lineage>
</organism>
<sequence>MHEMSIAIPLVEQLQALAAEHNAARVEALTVAAGVMRQVVPEALVVAFEVAAAETCAAGASLTVESVPLAARCRQCGRQFEPSIDSFVCDRCNQADVEIIDGNDIVLTSVTFQQADDEDQPG</sequence>
<dbReference type="PANTHER" id="PTHR34535:SF3">
    <property type="entry name" value="HYDROGENASE MATURATION FACTOR HYPA"/>
    <property type="match status" value="1"/>
</dbReference>
<dbReference type="InterPro" id="IPR000688">
    <property type="entry name" value="HypA/HybF"/>
</dbReference>
<dbReference type="EMBL" id="LAZR01000003">
    <property type="protein sequence ID" value="KKO11407.1"/>
    <property type="molecule type" value="Genomic_DNA"/>
</dbReference>
<protein>
    <recommendedName>
        <fullName evidence="6">Hydrogenase maturation factor HypA</fullName>
    </recommendedName>
</protein>
<keyword evidence="2" id="KW-0533">Nickel</keyword>
<dbReference type="Pfam" id="PF01155">
    <property type="entry name" value="HypA"/>
    <property type="match status" value="1"/>
</dbReference>
<evidence type="ECO:0000256" key="4">
    <source>
        <dbReference type="ARBA" id="ARBA00022833"/>
    </source>
</evidence>
<evidence type="ECO:0000313" key="5">
    <source>
        <dbReference type="EMBL" id="KKO11407.1"/>
    </source>
</evidence>
<accession>A0A0F9YGP2</accession>
<dbReference type="GO" id="GO:0016151">
    <property type="term" value="F:nickel cation binding"/>
    <property type="evidence" value="ECO:0007669"/>
    <property type="project" value="InterPro"/>
</dbReference>
<evidence type="ECO:0000256" key="2">
    <source>
        <dbReference type="ARBA" id="ARBA00022596"/>
    </source>
</evidence>
<dbReference type="InterPro" id="IPR020538">
    <property type="entry name" value="Hydgase_Ni_incorp_HypA/HybF_CS"/>
</dbReference>
<dbReference type="GO" id="GO:0051604">
    <property type="term" value="P:protein maturation"/>
    <property type="evidence" value="ECO:0007669"/>
    <property type="project" value="InterPro"/>
</dbReference>
<dbReference type="PROSITE" id="PS01249">
    <property type="entry name" value="HYPA"/>
    <property type="match status" value="1"/>
</dbReference>
<proteinExistence type="inferred from homology"/>
<dbReference type="AlphaFoldDB" id="A0A0F9YGP2"/>
<dbReference type="Gene3D" id="3.30.2320.80">
    <property type="match status" value="1"/>
</dbReference>
<comment type="similarity">
    <text evidence="1">Belongs to the HypA/HybF family.</text>
</comment>
<evidence type="ECO:0008006" key="6">
    <source>
        <dbReference type="Google" id="ProtNLM"/>
    </source>
</evidence>
<reference evidence="5" key="1">
    <citation type="journal article" date="2015" name="Nature">
        <title>Complex archaea that bridge the gap between prokaryotes and eukaryotes.</title>
        <authorList>
            <person name="Spang A."/>
            <person name="Saw J.H."/>
            <person name="Jorgensen S.L."/>
            <person name="Zaremba-Niedzwiedzka K."/>
            <person name="Martijn J."/>
            <person name="Lind A.E."/>
            <person name="van Eijk R."/>
            <person name="Schleper C."/>
            <person name="Guy L."/>
            <person name="Ettema T.J."/>
        </authorList>
    </citation>
    <scope>NUCLEOTIDE SEQUENCE</scope>
</reference>
<comment type="caution">
    <text evidence="5">The sequence shown here is derived from an EMBL/GenBank/DDBJ whole genome shotgun (WGS) entry which is preliminary data.</text>
</comment>
<keyword evidence="3" id="KW-0479">Metal-binding</keyword>
<name>A0A0F9YGP2_9ZZZZ</name>
<evidence type="ECO:0000256" key="1">
    <source>
        <dbReference type="ARBA" id="ARBA00010748"/>
    </source>
</evidence>
<dbReference type="PANTHER" id="PTHR34535">
    <property type="entry name" value="HYDROGENASE MATURATION FACTOR HYPA"/>
    <property type="match status" value="1"/>
</dbReference>
<dbReference type="GO" id="GO:0008270">
    <property type="term" value="F:zinc ion binding"/>
    <property type="evidence" value="ECO:0007669"/>
    <property type="project" value="TreeGrafter"/>
</dbReference>